<dbReference type="AlphaFoldDB" id="A0A173RHL4"/>
<sequence>MGKMLKVTRKRKRKERSVRWIVRGTGFLVLFFTALIAVFAIHNTNLWNRLQYQICYQMLKQYAPLLASGSAVQSLYIEEDDTTMYDMQSESQLSYEQILAKKDPQETQAADASEENKDIFVDQTGSGNTQTGENGNPSVETASASASAGENLVSLEKLNDFDYLIQHYYTVDKSTTINSSQLVVQNLLNKNCTIQKTTEDVPQILIYHTHGSEGYADSVEGDPNTSVIAVGNRLTQILQDTYGYHVLHDTGIYDTDRDHAYNVAAPAIQKILQDHPSIEVVIDLHRDGVADTTRLATNINGVDMAQVMFFNGLSKTTATGDIDYLRNPYIEDNLAMSLKMQLAATELYPGFTRKIYLKSYRYNMHLCPKSLLIEVGAQTNTLQEAVNAMDPLAQVLDKVLSGK</sequence>
<evidence type="ECO:0000256" key="2">
    <source>
        <dbReference type="SAM" id="Phobius"/>
    </source>
</evidence>
<dbReference type="OrthoDB" id="1633470at2"/>
<keyword evidence="2" id="KW-1133">Transmembrane helix</keyword>
<accession>A0A173RHL4</accession>
<feature type="transmembrane region" description="Helical" evidence="2">
    <location>
        <begin position="20"/>
        <end position="41"/>
    </location>
</feature>
<keyword evidence="2" id="KW-0812">Transmembrane</keyword>
<dbReference type="EMBL" id="CYYA01000002">
    <property type="protein sequence ID" value="CUM77460.1"/>
    <property type="molecule type" value="Genomic_DNA"/>
</dbReference>
<dbReference type="Proteomes" id="UP000095492">
    <property type="component" value="Unassembled WGS sequence"/>
</dbReference>
<organism evidence="3 4">
    <name type="scientific">Eubacterium ramulus</name>
    <dbReference type="NCBI Taxonomy" id="39490"/>
    <lineage>
        <taxon>Bacteria</taxon>
        <taxon>Bacillati</taxon>
        <taxon>Bacillota</taxon>
        <taxon>Clostridia</taxon>
        <taxon>Eubacteriales</taxon>
        <taxon>Eubacteriaceae</taxon>
        <taxon>Eubacterium</taxon>
    </lineage>
</organism>
<dbReference type="NCBIfam" id="TIGR02867">
    <property type="entry name" value="spore_II_P"/>
    <property type="match status" value="1"/>
</dbReference>
<feature type="region of interest" description="Disordered" evidence="1">
    <location>
        <begin position="104"/>
        <end position="145"/>
    </location>
</feature>
<feature type="compositionally biased region" description="Polar residues" evidence="1">
    <location>
        <begin position="123"/>
        <end position="145"/>
    </location>
</feature>
<name>A0A173RHL4_EUBRA</name>
<reference evidence="3 4" key="1">
    <citation type="submission" date="2015-09" db="EMBL/GenBank/DDBJ databases">
        <authorList>
            <consortium name="Pathogen Informatics"/>
        </authorList>
    </citation>
    <scope>NUCLEOTIDE SEQUENCE [LARGE SCALE GENOMIC DNA]</scope>
    <source>
        <strain evidence="3 4">2789STDY5608891</strain>
    </source>
</reference>
<keyword evidence="2" id="KW-0472">Membrane</keyword>
<dbReference type="InterPro" id="IPR010897">
    <property type="entry name" value="Spore_II_P"/>
</dbReference>
<evidence type="ECO:0000313" key="4">
    <source>
        <dbReference type="Proteomes" id="UP000095492"/>
    </source>
</evidence>
<evidence type="ECO:0000256" key="1">
    <source>
        <dbReference type="SAM" id="MobiDB-lite"/>
    </source>
</evidence>
<dbReference type="STRING" id="39490.ERS852448_00422"/>
<gene>
    <name evidence="3" type="ORF">ERS852448_00422</name>
</gene>
<dbReference type="Pfam" id="PF07454">
    <property type="entry name" value="SpoIIP"/>
    <property type="match status" value="1"/>
</dbReference>
<evidence type="ECO:0000313" key="3">
    <source>
        <dbReference type="EMBL" id="CUM77460.1"/>
    </source>
</evidence>
<proteinExistence type="predicted"/>
<dbReference type="RefSeq" id="WP_070103933.1">
    <property type="nucleotide sequence ID" value="NZ_CP173382.1"/>
</dbReference>
<dbReference type="GeneID" id="97391100"/>
<protein>
    <submittedName>
        <fullName evidence="3">Stage II sporulation protein P</fullName>
    </submittedName>
</protein>